<evidence type="ECO:0000313" key="3">
    <source>
        <dbReference type="Proteomes" id="UP000322214"/>
    </source>
</evidence>
<name>A0A5B9P9R9_9BACT</name>
<gene>
    <name evidence="2" type="ORF">MFFC18_15510</name>
</gene>
<organism evidence="2 3">
    <name type="scientific">Mariniblastus fucicola</name>
    <dbReference type="NCBI Taxonomy" id="980251"/>
    <lineage>
        <taxon>Bacteria</taxon>
        <taxon>Pseudomonadati</taxon>
        <taxon>Planctomycetota</taxon>
        <taxon>Planctomycetia</taxon>
        <taxon>Pirellulales</taxon>
        <taxon>Pirellulaceae</taxon>
        <taxon>Mariniblastus</taxon>
    </lineage>
</organism>
<evidence type="ECO:0000313" key="2">
    <source>
        <dbReference type="EMBL" id="QEG21692.1"/>
    </source>
</evidence>
<keyword evidence="3" id="KW-1185">Reference proteome</keyword>
<accession>A0A5B9P9R9</accession>
<dbReference type="EMBL" id="CP042912">
    <property type="protein sequence ID" value="QEG21692.1"/>
    <property type="molecule type" value="Genomic_DNA"/>
</dbReference>
<dbReference type="STRING" id="980251.GCA_001642875_02517"/>
<keyword evidence="1" id="KW-1133">Transmembrane helix</keyword>
<proteinExistence type="predicted"/>
<dbReference type="KEGG" id="mff:MFFC18_15510"/>
<keyword evidence="1" id="KW-0472">Membrane</keyword>
<feature type="transmembrane region" description="Helical" evidence="1">
    <location>
        <begin position="42"/>
        <end position="62"/>
    </location>
</feature>
<dbReference type="AlphaFoldDB" id="A0A5B9P9R9"/>
<keyword evidence="1" id="KW-0812">Transmembrane</keyword>
<sequence>MVVPPIVSVSIFTNSNLFDTSVNAGVIQCEEMWLIRMHNWRFQWTISTQLVVLACLAVAMVFHSWHRQQAVRMHAAEISSLNESVLPLLRHYVADRFDCELGNTVEDAPLSIRNLVLSDKTVRHIYEFMTTRGRGYCLAAFDTVTPEYLDYVYTQTDWPFVENSLFIFGHDGSGGTFVLNLNDRRVYHIDVAWGQNGWIDAVINSWDTFNRFAQYIQSQIRAQWNEEPIQIANPSSG</sequence>
<dbReference type="Proteomes" id="UP000322214">
    <property type="component" value="Chromosome"/>
</dbReference>
<reference evidence="2 3" key="1">
    <citation type="submission" date="2019-08" db="EMBL/GenBank/DDBJ databases">
        <title>Deep-cultivation of Planctomycetes and their phenomic and genomic characterization uncovers novel biology.</title>
        <authorList>
            <person name="Wiegand S."/>
            <person name="Jogler M."/>
            <person name="Boedeker C."/>
            <person name="Pinto D."/>
            <person name="Vollmers J."/>
            <person name="Rivas-Marin E."/>
            <person name="Kohn T."/>
            <person name="Peeters S.H."/>
            <person name="Heuer A."/>
            <person name="Rast P."/>
            <person name="Oberbeckmann S."/>
            <person name="Bunk B."/>
            <person name="Jeske O."/>
            <person name="Meyerdierks A."/>
            <person name="Storesund J.E."/>
            <person name="Kallscheuer N."/>
            <person name="Luecker S."/>
            <person name="Lage O.M."/>
            <person name="Pohl T."/>
            <person name="Merkel B.J."/>
            <person name="Hornburger P."/>
            <person name="Mueller R.-W."/>
            <person name="Bruemmer F."/>
            <person name="Labrenz M."/>
            <person name="Spormann A.M."/>
            <person name="Op den Camp H."/>
            <person name="Overmann J."/>
            <person name="Amann R."/>
            <person name="Jetten M.S.M."/>
            <person name="Mascher T."/>
            <person name="Medema M.H."/>
            <person name="Devos D.P."/>
            <person name="Kaster A.-K."/>
            <person name="Ovreas L."/>
            <person name="Rohde M."/>
            <person name="Galperin M.Y."/>
            <person name="Jogler C."/>
        </authorList>
    </citation>
    <scope>NUCLEOTIDE SEQUENCE [LARGE SCALE GENOMIC DNA]</scope>
    <source>
        <strain evidence="2 3">FC18</strain>
    </source>
</reference>
<protein>
    <submittedName>
        <fullName evidence="2">Uncharacterized protein</fullName>
    </submittedName>
</protein>
<evidence type="ECO:0000256" key="1">
    <source>
        <dbReference type="SAM" id="Phobius"/>
    </source>
</evidence>